<dbReference type="AlphaFoldDB" id="A0A1G9P424"/>
<evidence type="ECO:0000313" key="1">
    <source>
        <dbReference type="EMBL" id="SDL93460.1"/>
    </source>
</evidence>
<name>A0A1G9P424_9RHOB</name>
<evidence type="ECO:0000313" key="2">
    <source>
        <dbReference type="Proteomes" id="UP000199555"/>
    </source>
</evidence>
<dbReference type="Proteomes" id="UP000199555">
    <property type="component" value="Unassembled WGS sequence"/>
</dbReference>
<keyword evidence="2" id="KW-1185">Reference proteome</keyword>
<protein>
    <submittedName>
        <fullName evidence="1">Uncharacterized protein</fullName>
    </submittedName>
</protein>
<proteinExistence type="predicted"/>
<dbReference type="OrthoDB" id="7363897at2"/>
<dbReference type="EMBL" id="FNGE01000044">
    <property type="protein sequence ID" value="SDL93460.1"/>
    <property type="molecule type" value="Genomic_DNA"/>
</dbReference>
<dbReference type="RefSeq" id="WP_090757533.1">
    <property type="nucleotide sequence ID" value="NZ_FNGE01000044.1"/>
</dbReference>
<gene>
    <name evidence="1" type="ORF">SAMN04487971_1444</name>
</gene>
<organism evidence="1 2">
    <name type="scientific">Paracoccus chinensis</name>
    <dbReference type="NCBI Taxonomy" id="525640"/>
    <lineage>
        <taxon>Bacteria</taxon>
        <taxon>Pseudomonadati</taxon>
        <taxon>Pseudomonadota</taxon>
        <taxon>Alphaproteobacteria</taxon>
        <taxon>Rhodobacterales</taxon>
        <taxon>Paracoccaceae</taxon>
        <taxon>Paracoccus</taxon>
    </lineage>
</organism>
<sequence length="74" mass="8586">MIELLIKACLLSSQLSASEGECRDFSLLFDPREVSLITCMTQAQPIIARWQEAHRKWEVRRWQCGMRSMNVSSI</sequence>
<accession>A0A1G9P424</accession>
<reference evidence="2" key="1">
    <citation type="submission" date="2016-10" db="EMBL/GenBank/DDBJ databases">
        <authorList>
            <person name="Varghese N."/>
            <person name="Submissions S."/>
        </authorList>
    </citation>
    <scope>NUCLEOTIDE SEQUENCE [LARGE SCALE GENOMIC DNA]</scope>
    <source>
        <strain evidence="2">CGMCC 1.7655</strain>
    </source>
</reference>